<gene>
    <name evidence="1" type="ORF">DY000_02058986</name>
</gene>
<protein>
    <submittedName>
        <fullName evidence="1">Uncharacterized protein</fullName>
    </submittedName>
</protein>
<organism evidence="1 2">
    <name type="scientific">Brassica cretica</name>
    <name type="common">Mustard</name>
    <dbReference type="NCBI Taxonomy" id="69181"/>
    <lineage>
        <taxon>Eukaryota</taxon>
        <taxon>Viridiplantae</taxon>
        <taxon>Streptophyta</taxon>
        <taxon>Embryophyta</taxon>
        <taxon>Tracheophyta</taxon>
        <taxon>Spermatophyta</taxon>
        <taxon>Magnoliopsida</taxon>
        <taxon>eudicotyledons</taxon>
        <taxon>Gunneridae</taxon>
        <taxon>Pentapetalae</taxon>
        <taxon>rosids</taxon>
        <taxon>malvids</taxon>
        <taxon>Brassicales</taxon>
        <taxon>Brassicaceae</taxon>
        <taxon>Brassiceae</taxon>
        <taxon>Brassica</taxon>
    </lineage>
</organism>
<dbReference type="EMBL" id="QGKV02001556">
    <property type="protein sequence ID" value="KAF3516525.1"/>
    <property type="molecule type" value="Genomic_DNA"/>
</dbReference>
<comment type="caution">
    <text evidence="1">The sequence shown here is derived from an EMBL/GenBank/DDBJ whole genome shotgun (WGS) entry which is preliminary data.</text>
</comment>
<keyword evidence="2" id="KW-1185">Reference proteome</keyword>
<reference evidence="1 2" key="1">
    <citation type="journal article" date="2020" name="BMC Genomics">
        <title>Intraspecific diversification of the crop wild relative Brassica cretica Lam. using demographic model selection.</title>
        <authorList>
            <person name="Kioukis A."/>
            <person name="Michalopoulou V.A."/>
            <person name="Briers L."/>
            <person name="Pirintsos S."/>
            <person name="Studholme D.J."/>
            <person name="Pavlidis P."/>
            <person name="Sarris P.F."/>
        </authorList>
    </citation>
    <scope>NUCLEOTIDE SEQUENCE [LARGE SCALE GENOMIC DNA]</scope>
    <source>
        <strain evidence="2">cv. PFS-1207/04</strain>
    </source>
</reference>
<proteinExistence type="predicted"/>
<sequence>MWRFHRSSFPNLFRISPLISPLISPESLLSSLLNPSRIPHESNPSLSPTSFSAAFNQKGMCSSVVVYLVPPDVGFDDSLL</sequence>
<evidence type="ECO:0000313" key="2">
    <source>
        <dbReference type="Proteomes" id="UP000266723"/>
    </source>
</evidence>
<name>A0ABQ7AQ92_BRACR</name>
<accession>A0ABQ7AQ92</accession>
<dbReference type="Proteomes" id="UP000266723">
    <property type="component" value="Unassembled WGS sequence"/>
</dbReference>
<evidence type="ECO:0000313" key="1">
    <source>
        <dbReference type="EMBL" id="KAF3516525.1"/>
    </source>
</evidence>